<dbReference type="AlphaFoldDB" id="A0A5R8Y0P0"/>
<evidence type="ECO:0000313" key="1">
    <source>
        <dbReference type="EMBL" id="TLP38429.1"/>
    </source>
</evidence>
<organism evidence="1 2">
    <name type="scientific">Arcobacter arenosus</name>
    <dbReference type="NCBI Taxonomy" id="2576037"/>
    <lineage>
        <taxon>Bacteria</taxon>
        <taxon>Pseudomonadati</taxon>
        <taxon>Campylobacterota</taxon>
        <taxon>Epsilonproteobacteria</taxon>
        <taxon>Campylobacterales</taxon>
        <taxon>Arcobacteraceae</taxon>
        <taxon>Arcobacter</taxon>
    </lineage>
</organism>
<accession>A0A5R8Y0P0</accession>
<comment type="caution">
    <text evidence="1">The sequence shown here is derived from an EMBL/GenBank/DDBJ whole genome shotgun (WGS) entry which is preliminary data.</text>
</comment>
<reference evidence="1 2" key="1">
    <citation type="submission" date="2019-05" db="EMBL/GenBank/DDBJ databases">
        <title>Arcobacter sp. nov., isolated from sea sediment.</title>
        <authorList>
            <person name="Kim W."/>
        </authorList>
    </citation>
    <scope>NUCLEOTIDE SEQUENCE [LARGE SCALE GENOMIC DNA]</scope>
    <source>
        <strain evidence="1 2">CAU 1517</strain>
    </source>
</reference>
<protein>
    <recommendedName>
        <fullName evidence="3">DUF2589 domain-containing protein</fullName>
    </recommendedName>
</protein>
<dbReference type="Proteomes" id="UP000308901">
    <property type="component" value="Unassembled WGS sequence"/>
</dbReference>
<proteinExistence type="predicted"/>
<evidence type="ECO:0008006" key="3">
    <source>
        <dbReference type="Google" id="ProtNLM"/>
    </source>
</evidence>
<dbReference type="OrthoDB" id="7594941at2"/>
<keyword evidence="2" id="KW-1185">Reference proteome</keyword>
<evidence type="ECO:0000313" key="2">
    <source>
        <dbReference type="Proteomes" id="UP000308901"/>
    </source>
</evidence>
<name>A0A5R8Y0P0_9BACT</name>
<sequence length="159" mass="17940">MPIPKEYKEISASLSDFVEEMSLAIAQSKKSLDESSLNTLKELAKTDIEIPILKQEITQNGVKDKISYVKVSALSLGMKPTFYEFSETKIEVSMDLSVAEEVTSTTNTKKKKLFVNTKDIKNERRFESNLNAFSKLSITMVPVPAPNNIPEIIQEYENK</sequence>
<gene>
    <name evidence="1" type="ORF">FDK22_08135</name>
</gene>
<dbReference type="RefSeq" id="WP_138152424.1">
    <property type="nucleotide sequence ID" value="NZ_CBDDKQ010000002.1"/>
</dbReference>
<dbReference type="EMBL" id="VANU01000003">
    <property type="protein sequence ID" value="TLP38429.1"/>
    <property type="molecule type" value="Genomic_DNA"/>
</dbReference>